<reference evidence="1" key="1">
    <citation type="journal article" date="2014" name="Int. J. Syst. Evol. Microbiol.">
        <title>Complete genome sequence of Corynebacterium casei LMG S-19264T (=DSM 44701T), isolated from a smear-ripened cheese.</title>
        <authorList>
            <consortium name="US DOE Joint Genome Institute (JGI-PGF)"/>
            <person name="Walter F."/>
            <person name="Albersmeier A."/>
            <person name="Kalinowski J."/>
            <person name="Ruckert C."/>
        </authorList>
    </citation>
    <scope>NUCLEOTIDE SEQUENCE</scope>
    <source>
        <strain evidence="1">VKM B-2748</strain>
    </source>
</reference>
<evidence type="ECO:0000313" key="2">
    <source>
        <dbReference type="Proteomes" id="UP001143309"/>
    </source>
</evidence>
<accession>A0A9W6N7Y8</accession>
<comment type="caution">
    <text evidence="1">The sequence shown here is derived from an EMBL/GenBank/DDBJ whole genome shotgun (WGS) entry which is preliminary data.</text>
</comment>
<dbReference type="AlphaFoldDB" id="A0A9W6N7Y8"/>
<reference evidence="1" key="2">
    <citation type="submission" date="2023-01" db="EMBL/GenBank/DDBJ databases">
        <authorList>
            <person name="Sun Q."/>
            <person name="Evtushenko L."/>
        </authorList>
    </citation>
    <scope>NUCLEOTIDE SEQUENCE</scope>
    <source>
        <strain evidence="1">VKM B-2748</strain>
    </source>
</reference>
<dbReference type="RefSeq" id="WP_271201400.1">
    <property type="nucleotide sequence ID" value="NZ_BSFL01000003.1"/>
</dbReference>
<evidence type="ECO:0000313" key="1">
    <source>
        <dbReference type="EMBL" id="GLK80920.1"/>
    </source>
</evidence>
<keyword evidence="2" id="KW-1185">Reference proteome</keyword>
<gene>
    <name evidence="1" type="ORF">GCM10008174_26610</name>
</gene>
<organism evidence="1 2">
    <name type="scientific">Methylopila turkensis</name>
    <dbReference type="NCBI Taxonomy" id="1437816"/>
    <lineage>
        <taxon>Bacteria</taxon>
        <taxon>Pseudomonadati</taxon>
        <taxon>Pseudomonadota</taxon>
        <taxon>Alphaproteobacteria</taxon>
        <taxon>Hyphomicrobiales</taxon>
        <taxon>Methylopilaceae</taxon>
        <taxon>Methylopila</taxon>
    </lineage>
</organism>
<name>A0A9W6N7Y8_9HYPH</name>
<sequence length="78" mass="8453">MIRWPKWRDLRWLALLLLPLPAMIGYAESRDPIATMTKISNSAAKGDRLPMAAEAGGAQTFCAPDPQGRAGSVCAGRR</sequence>
<protein>
    <submittedName>
        <fullName evidence="1">Uncharacterized protein</fullName>
    </submittedName>
</protein>
<proteinExistence type="predicted"/>
<dbReference type="EMBL" id="BSFL01000003">
    <property type="protein sequence ID" value="GLK80920.1"/>
    <property type="molecule type" value="Genomic_DNA"/>
</dbReference>
<dbReference type="Proteomes" id="UP001143309">
    <property type="component" value="Unassembled WGS sequence"/>
</dbReference>